<dbReference type="AlphaFoldDB" id="A0A521ABM0"/>
<keyword evidence="5" id="KW-1185">Reference proteome</keyword>
<evidence type="ECO:0000259" key="3">
    <source>
        <dbReference type="PROSITE" id="PS50937"/>
    </source>
</evidence>
<evidence type="ECO:0000256" key="2">
    <source>
        <dbReference type="SAM" id="Coils"/>
    </source>
</evidence>
<gene>
    <name evidence="4" type="ORF">SAMN06265380_10124</name>
</gene>
<sequence>MPDNRLSFKEMCAEFDVTPRTLRYYEYIELLQPDREGRTRFYGPRECARMTLIMRGRKYGFPLEDIRQWLLIYEDQGNQAQMKAFIEMAEHQLVELNNQKKQLDEAIDALEQMRDQTAKLLD</sequence>
<feature type="coiled-coil region" evidence="2">
    <location>
        <begin position="86"/>
        <end position="120"/>
    </location>
</feature>
<dbReference type="PANTHER" id="PTHR30204:SF58">
    <property type="entry name" value="HTH-TYPE TRANSCRIPTIONAL REGULATOR YFMP"/>
    <property type="match status" value="1"/>
</dbReference>
<dbReference type="GO" id="GO:0003700">
    <property type="term" value="F:DNA-binding transcription factor activity"/>
    <property type="evidence" value="ECO:0007669"/>
    <property type="project" value="InterPro"/>
</dbReference>
<dbReference type="Proteomes" id="UP000319555">
    <property type="component" value="Unassembled WGS sequence"/>
</dbReference>
<dbReference type="InterPro" id="IPR000551">
    <property type="entry name" value="MerR-type_HTH_dom"/>
</dbReference>
<evidence type="ECO:0000313" key="5">
    <source>
        <dbReference type="Proteomes" id="UP000319555"/>
    </source>
</evidence>
<dbReference type="SUPFAM" id="SSF46955">
    <property type="entry name" value="Putative DNA-binding domain"/>
    <property type="match status" value="1"/>
</dbReference>
<dbReference type="RefSeq" id="WP_142632819.1">
    <property type="nucleotide sequence ID" value="NZ_CANLVA010000001.1"/>
</dbReference>
<dbReference type="OrthoDB" id="9803659at2"/>
<protein>
    <submittedName>
        <fullName evidence="4">DNA-binding transcriptional regulator, MerR family</fullName>
    </submittedName>
</protein>
<dbReference type="Pfam" id="PF13411">
    <property type="entry name" value="MerR_1"/>
    <property type="match status" value="1"/>
</dbReference>
<dbReference type="PANTHER" id="PTHR30204">
    <property type="entry name" value="REDOX-CYCLING DRUG-SENSING TRANSCRIPTIONAL ACTIVATOR SOXR"/>
    <property type="match status" value="1"/>
</dbReference>
<organism evidence="4 5">
    <name type="scientific">Ruegeria faecimaris</name>
    <dbReference type="NCBI Taxonomy" id="686389"/>
    <lineage>
        <taxon>Bacteria</taxon>
        <taxon>Pseudomonadati</taxon>
        <taxon>Pseudomonadota</taxon>
        <taxon>Alphaproteobacteria</taxon>
        <taxon>Rhodobacterales</taxon>
        <taxon>Roseobacteraceae</taxon>
        <taxon>Ruegeria</taxon>
    </lineage>
</organism>
<accession>A0A521ABM0</accession>
<proteinExistence type="predicted"/>
<dbReference type="InterPro" id="IPR009061">
    <property type="entry name" value="DNA-bd_dom_put_sf"/>
</dbReference>
<keyword evidence="2" id="KW-0175">Coiled coil</keyword>
<dbReference type="Gene3D" id="1.10.1660.10">
    <property type="match status" value="1"/>
</dbReference>
<keyword evidence="1 4" id="KW-0238">DNA-binding</keyword>
<dbReference type="PROSITE" id="PS50937">
    <property type="entry name" value="HTH_MERR_2"/>
    <property type="match status" value="1"/>
</dbReference>
<dbReference type="EMBL" id="FXTE01000001">
    <property type="protein sequence ID" value="SMO32214.1"/>
    <property type="molecule type" value="Genomic_DNA"/>
</dbReference>
<feature type="domain" description="HTH merR-type" evidence="3">
    <location>
        <begin position="16"/>
        <end position="72"/>
    </location>
</feature>
<dbReference type="SMART" id="SM00422">
    <property type="entry name" value="HTH_MERR"/>
    <property type="match status" value="1"/>
</dbReference>
<dbReference type="InterPro" id="IPR047057">
    <property type="entry name" value="MerR_fam"/>
</dbReference>
<dbReference type="CDD" id="cd04776">
    <property type="entry name" value="HTH_GnyR"/>
    <property type="match status" value="1"/>
</dbReference>
<dbReference type="GO" id="GO:0003677">
    <property type="term" value="F:DNA binding"/>
    <property type="evidence" value="ECO:0007669"/>
    <property type="project" value="UniProtKB-KW"/>
</dbReference>
<evidence type="ECO:0000256" key="1">
    <source>
        <dbReference type="ARBA" id="ARBA00023125"/>
    </source>
</evidence>
<name>A0A521ABM0_9RHOB</name>
<reference evidence="4 5" key="1">
    <citation type="submission" date="2017-05" db="EMBL/GenBank/DDBJ databases">
        <authorList>
            <person name="Varghese N."/>
            <person name="Submissions S."/>
        </authorList>
    </citation>
    <scope>NUCLEOTIDE SEQUENCE [LARGE SCALE GENOMIC DNA]</scope>
    <source>
        <strain evidence="4 5">DSM 28009</strain>
    </source>
</reference>
<evidence type="ECO:0000313" key="4">
    <source>
        <dbReference type="EMBL" id="SMO32214.1"/>
    </source>
</evidence>